<dbReference type="Proteomes" id="UP000281343">
    <property type="component" value="Unassembled WGS sequence"/>
</dbReference>
<keyword evidence="2" id="KW-0520">NAD</keyword>
<organism evidence="5 6">
    <name type="scientific">Rhodophyticola porphyridii</name>
    <dbReference type="NCBI Taxonomy" id="1852017"/>
    <lineage>
        <taxon>Bacteria</taxon>
        <taxon>Pseudomonadati</taxon>
        <taxon>Pseudomonadota</taxon>
        <taxon>Alphaproteobacteria</taxon>
        <taxon>Rhodobacterales</taxon>
        <taxon>Roseobacteraceae</taxon>
        <taxon>Rhodophyticola</taxon>
    </lineage>
</organism>
<dbReference type="GO" id="GO:0019594">
    <property type="term" value="P:mannitol metabolic process"/>
    <property type="evidence" value="ECO:0007669"/>
    <property type="project" value="InterPro"/>
</dbReference>
<evidence type="ECO:0000256" key="1">
    <source>
        <dbReference type="ARBA" id="ARBA00023002"/>
    </source>
</evidence>
<dbReference type="SUPFAM" id="SSF51735">
    <property type="entry name" value="NAD(P)-binding Rossmann-fold domains"/>
    <property type="match status" value="1"/>
</dbReference>
<name>A0A3L9Y520_9RHOB</name>
<dbReference type="InterPro" id="IPR000669">
    <property type="entry name" value="Mannitol_DH"/>
</dbReference>
<reference evidence="5 6" key="1">
    <citation type="submission" date="2018-10" db="EMBL/GenBank/DDBJ databases">
        <authorList>
            <person name="Jung H.S."/>
            <person name="Jeon C.O."/>
        </authorList>
    </citation>
    <scope>NUCLEOTIDE SEQUENCE [LARGE SCALE GENOMIC DNA]</scope>
    <source>
        <strain evidence="5 6">MA-7-27</strain>
    </source>
</reference>
<dbReference type="PRINTS" id="PR00084">
    <property type="entry name" value="MTLDHDRGNASE"/>
</dbReference>
<evidence type="ECO:0000259" key="3">
    <source>
        <dbReference type="Pfam" id="PF01232"/>
    </source>
</evidence>
<dbReference type="Gene3D" id="3.40.50.720">
    <property type="entry name" value="NAD(P)-binding Rossmann-like Domain"/>
    <property type="match status" value="1"/>
</dbReference>
<dbReference type="InterPro" id="IPR013131">
    <property type="entry name" value="Mannitol_DH_N"/>
</dbReference>
<dbReference type="EMBL" id="RCNT01000001">
    <property type="protein sequence ID" value="RMA43831.1"/>
    <property type="molecule type" value="Genomic_DNA"/>
</dbReference>
<dbReference type="SUPFAM" id="SSF48179">
    <property type="entry name" value="6-phosphogluconate dehydrogenase C-terminal domain-like"/>
    <property type="match status" value="1"/>
</dbReference>
<evidence type="ECO:0000313" key="5">
    <source>
        <dbReference type="EMBL" id="RMA43831.1"/>
    </source>
</evidence>
<dbReference type="PANTHER" id="PTHR43362:SF1">
    <property type="entry name" value="MANNITOL DEHYDROGENASE 2-RELATED"/>
    <property type="match status" value="1"/>
</dbReference>
<dbReference type="InterPro" id="IPR013328">
    <property type="entry name" value="6PGD_dom2"/>
</dbReference>
<dbReference type="InterPro" id="IPR050988">
    <property type="entry name" value="Mannitol_DH/Oxidoreductase"/>
</dbReference>
<dbReference type="InterPro" id="IPR023027">
    <property type="entry name" value="Mannitol_DH_CS"/>
</dbReference>
<dbReference type="Pfam" id="PF08125">
    <property type="entry name" value="Mannitol_dh_C"/>
    <property type="match status" value="1"/>
</dbReference>
<keyword evidence="6" id="KW-1185">Reference proteome</keyword>
<keyword evidence="1" id="KW-0560">Oxidoreductase</keyword>
<dbReference type="PANTHER" id="PTHR43362">
    <property type="entry name" value="MANNITOL DEHYDROGENASE DSF1-RELATED"/>
    <property type="match status" value="1"/>
</dbReference>
<proteinExistence type="predicted"/>
<accession>A0A3L9Y520</accession>
<evidence type="ECO:0000313" key="6">
    <source>
        <dbReference type="Proteomes" id="UP000281343"/>
    </source>
</evidence>
<protein>
    <submittedName>
        <fullName evidence="5">Mannitol dehydrogenase family protein</fullName>
    </submittedName>
</protein>
<dbReference type="RefSeq" id="WP_121896421.1">
    <property type="nucleotide sequence ID" value="NZ_RCNT01000001.1"/>
</dbReference>
<dbReference type="GO" id="GO:0016616">
    <property type="term" value="F:oxidoreductase activity, acting on the CH-OH group of donors, NAD or NADP as acceptor"/>
    <property type="evidence" value="ECO:0007669"/>
    <property type="project" value="TreeGrafter"/>
</dbReference>
<dbReference type="InterPro" id="IPR008927">
    <property type="entry name" value="6-PGluconate_DH-like_C_sf"/>
</dbReference>
<dbReference type="InterPro" id="IPR036291">
    <property type="entry name" value="NAD(P)-bd_dom_sf"/>
</dbReference>
<dbReference type="PROSITE" id="PS00974">
    <property type="entry name" value="MANNITOL_DHGENASE"/>
    <property type="match status" value="1"/>
</dbReference>
<dbReference type="AlphaFoldDB" id="A0A3L9Y520"/>
<evidence type="ECO:0000259" key="4">
    <source>
        <dbReference type="Pfam" id="PF08125"/>
    </source>
</evidence>
<dbReference type="OrthoDB" id="271711at2"/>
<dbReference type="Pfam" id="PF01232">
    <property type="entry name" value="Mannitol_dh"/>
    <property type="match status" value="1"/>
</dbReference>
<dbReference type="InterPro" id="IPR013118">
    <property type="entry name" value="Mannitol_DH_C"/>
</dbReference>
<evidence type="ECO:0000256" key="2">
    <source>
        <dbReference type="ARBA" id="ARBA00023027"/>
    </source>
</evidence>
<feature type="domain" description="Mannitol dehydrogenase N-terminal" evidence="3">
    <location>
        <begin position="27"/>
        <end position="270"/>
    </location>
</feature>
<dbReference type="Gene3D" id="1.10.1040.10">
    <property type="entry name" value="N-(1-d-carboxylethyl)-l-norvaline Dehydrogenase, domain 2"/>
    <property type="match status" value="1"/>
</dbReference>
<sequence>MRLSPRTLAETRNAARPAYDRARVTPGIVHLGLGNFHRAHQAVYVDDCLGATPDWGIRGVSLRRPDMRDALAPQSGLYTLAIRDGEGTRARIIGAVLDVLVATEAGGGVLAALCDPAIRIVSLTVTEKGYCRDGAGDLAVEHPAVAADLATPESPGSVPGLLVEALRRRRAAGVAPFTVLSCDNLPDNGATLARIVAQFARQRDAGLADWIAAEVAFPGSMVDRIVPATGDGDLAEIAALTGVEDAWPVVTEPFCQWVIEDRFPAGRPDLASAGVEFVDDVALYEKMKLRMLNGAHSTLAYLGHLRHHETVADVMQDAELAALVAEVMREAAGTLPLPAADLAGYAKRLQARFRNPALHHRTAQIAMDGSQKLPQRLLAPIAEAQAAGRPWAAMGRGVAGWIAYLLARDGTVEDPLAGQLRAAAAAGPETILSLRAVFGDLADARWFTDAILAEVARLRD</sequence>
<gene>
    <name evidence="5" type="ORF">D9R08_02595</name>
</gene>
<feature type="domain" description="Mannitol dehydrogenase C-terminal" evidence="4">
    <location>
        <begin position="280"/>
        <end position="457"/>
    </location>
</feature>
<comment type="caution">
    <text evidence="5">The sequence shown here is derived from an EMBL/GenBank/DDBJ whole genome shotgun (WGS) entry which is preliminary data.</text>
</comment>